<gene>
    <name evidence="3" type="ORF">H1R20_g2942</name>
</gene>
<dbReference type="AlphaFoldDB" id="A0A9W8JE22"/>
<comment type="caution">
    <text evidence="3">The sequence shown here is derived from an EMBL/GenBank/DDBJ whole genome shotgun (WGS) entry which is preliminary data.</text>
</comment>
<dbReference type="Gene3D" id="2.60.120.260">
    <property type="entry name" value="Galactose-binding domain-like"/>
    <property type="match status" value="1"/>
</dbReference>
<evidence type="ECO:0000256" key="2">
    <source>
        <dbReference type="SAM" id="Phobius"/>
    </source>
</evidence>
<feature type="compositionally biased region" description="Pro residues" evidence="1">
    <location>
        <begin position="541"/>
        <end position="554"/>
    </location>
</feature>
<dbReference type="OrthoDB" id="2927144at2759"/>
<evidence type="ECO:0000256" key="1">
    <source>
        <dbReference type="SAM" id="MobiDB-lite"/>
    </source>
</evidence>
<feature type="region of interest" description="Disordered" evidence="1">
    <location>
        <begin position="371"/>
        <end position="554"/>
    </location>
</feature>
<dbReference type="EMBL" id="JANBPK010000725">
    <property type="protein sequence ID" value="KAJ2934136.1"/>
    <property type="molecule type" value="Genomic_DNA"/>
</dbReference>
<feature type="compositionally biased region" description="Pro residues" evidence="1">
    <location>
        <begin position="459"/>
        <end position="484"/>
    </location>
</feature>
<feature type="transmembrane region" description="Helical" evidence="2">
    <location>
        <begin position="308"/>
        <end position="327"/>
    </location>
</feature>
<name>A0A9W8JE22_9AGAR</name>
<accession>A0A9W8JE22</accession>
<keyword evidence="2" id="KW-0812">Transmembrane</keyword>
<feature type="non-terminal residue" evidence="3">
    <location>
        <position position="1"/>
    </location>
</feature>
<evidence type="ECO:0000313" key="4">
    <source>
        <dbReference type="Proteomes" id="UP001140091"/>
    </source>
</evidence>
<feature type="compositionally biased region" description="Low complexity" evidence="1">
    <location>
        <begin position="401"/>
        <end position="410"/>
    </location>
</feature>
<feature type="compositionally biased region" description="Pro residues" evidence="1">
    <location>
        <begin position="411"/>
        <end position="425"/>
    </location>
</feature>
<organism evidence="3 4">
    <name type="scientific">Candolleomyces eurysporus</name>
    <dbReference type="NCBI Taxonomy" id="2828524"/>
    <lineage>
        <taxon>Eukaryota</taxon>
        <taxon>Fungi</taxon>
        <taxon>Dikarya</taxon>
        <taxon>Basidiomycota</taxon>
        <taxon>Agaricomycotina</taxon>
        <taxon>Agaricomycetes</taxon>
        <taxon>Agaricomycetidae</taxon>
        <taxon>Agaricales</taxon>
        <taxon>Agaricineae</taxon>
        <taxon>Psathyrellaceae</taxon>
        <taxon>Candolleomyces</taxon>
    </lineage>
</organism>
<protein>
    <submittedName>
        <fullName evidence="3">Uncharacterized protein</fullName>
    </submittedName>
</protein>
<sequence length="554" mass="59307">MPGVIMDDAELLQDSRLSPTQRWQIRTNQDGAFNRTLTVCDMASNGTGPGSSTAPSIDLTIYGTRVSLIGRPTADLRMNYSVDGSSVRPAILNTSQSAIGKDGVVIWDLDLQTSSSHHLRILPVAGSLFLDYLSYVPYSNYASTRDTVSVDNRDPQVKYSGTWTNDENFSTPAGFPLNSTVSRTNTPGASFRFNFTGSTLGVFGLQRPVAGTLSASYQIDNEAAEDRVHFNGSQSVGDRWSLSSPLYTKDLVPGSHMVTVTVKEVTGSQEYIFDYMTFEATSRTQFVPPSSITPPSGRDSSSSSGSRFNIGAIVGSIIAFMLVAYVIRWMCRRRTVYTPQPVSNNNQTYVLETTQVTTAYVQAYPAQQNYGGQQAHVGQGNRQDSWQAPPPPYVPPPPQEGPLQPQASGWQPPPAPPPMPTPQPWQPNTAGEVSIPEPAPAVWHQPHVNAQPQIGGSPPTGPAPPQSPPPPSLLPLMPQPPPPAASVLHAPPRSPPPPQAREAGPRSESPEFEEVPLEQLGLAPNPALNTTTTTRPNEPGGGPPPSGNVPGPAA</sequence>
<dbReference type="Proteomes" id="UP001140091">
    <property type="component" value="Unassembled WGS sequence"/>
</dbReference>
<reference evidence="3" key="1">
    <citation type="submission" date="2022-06" db="EMBL/GenBank/DDBJ databases">
        <title>Genome Sequence of Candolleomyces eurysporus.</title>
        <authorList>
            <person name="Buettner E."/>
        </authorList>
    </citation>
    <scope>NUCLEOTIDE SEQUENCE</scope>
    <source>
        <strain evidence="3">VTCC 930004</strain>
    </source>
</reference>
<feature type="compositionally biased region" description="Low complexity" evidence="1">
    <location>
        <begin position="293"/>
        <end position="305"/>
    </location>
</feature>
<keyword evidence="4" id="KW-1185">Reference proteome</keyword>
<keyword evidence="2" id="KW-1133">Transmembrane helix</keyword>
<feature type="compositionally biased region" description="Pro residues" evidence="1">
    <location>
        <begin position="388"/>
        <end position="400"/>
    </location>
</feature>
<keyword evidence="2" id="KW-0472">Membrane</keyword>
<proteinExistence type="predicted"/>
<evidence type="ECO:0000313" key="3">
    <source>
        <dbReference type="EMBL" id="KAJ2934136.1"/>
    </source>
</evidence>
<feature type="region of interest" description="Disordered" evidence="1">
    <location>
        <begin position="286"/>
        <end position="305"/>
    </location>
</feature>
<feature type="compositionally biased region" description="Low complexity" evidence="1">
    <location>
        <begin position="523"/>
        <end position="538"/>
    </location>
</feature>